<dbReference type="AlphaFoldDB" id="J0WKH7"/>
<dbReference type="EMBL" id="JH689151">
    <property type="protein sequence ID" value="EJD32265.1"/>
    <property type="molecule type" value="Genomic_DNA"/>
</dbReference>
<feature type="region of interest" description="Disordered" evidence="1">
    <location>
        <begin position="1"/>
        <end position="88"/>
    </location>
</feature>
<protein>
    <submittedName>
        <fullName evidence="2">Uncharacterized protein</fullName>
    </submittedName>
</protein>
<feature type="non-terminal residue" evidence="2">
    <location>
        <position position="168"/>
    </location>
</feature>
<name>J0WKH7_AURST</name>
<dbReference type="KEGG" id="adl:AURDEDRAFT_178690"/>
<feature type="compositionally biased region" description="Polar residues" evidence="1">
    <location>
        <begin position="70"/>
        <end position="87"/>
    </location>
</feature>
<proteinExistence type="predicted"/>
<organism evidence="2 3">
    <name type="scientific">Auricularia subglabra (strain TFB-10046 / SS5)</name>
    <name type="common">White-rot fungus</name>
    <name type="synonym">Auricularia delicata (strain TFB10046)</name>
    <dbReference type="NCBI Taxonomy" id="717982"/>
    <lineage>
        <taxon>Eukaryota</taxon>
        <taxon>Fungi</taxon>
        <taxon>Dikarya</taxon>
        <taxon>Basidiomycota</taxon>
        <taxon>Agaricomycotina</taxon>
        <taxon>Agaricomycetes</taxon>
        <taxon>Auriculariales</taxon>
        <taxon>Auriculariaceae</taxon>
        <taxon>Auricularia</taxon>
    </lineage>
</organism>
<evidence type="ECO:0000313" key="2">
    <source>
        <dbReference type="EMBL" id="EJD32265.1"/>
    </source>
</evidence>
<evidence type="ECO:0000256" key="1">
    <source>
        <dbReference type="SAM" id="MobiDB-lite"/>
    </source>
</evidence>
<reference evidence="3" key="1">
    <citation type="journal article" date="2012" name="Science">
        <title>The Paleozoic origin of enzymatic lignin decomposition reconstructed from 31 fungal genomes.</title>
        <authorList>
            <person name="Floudas D."/>
            <person name="Binder M."/>
            <person name="Riley R."/>
            <person name="Barry K."/>
            <person name="Blanchette R.A."/>
            <person name="Henrissat B."/>
            <person name="Martinez A.T."/>
            <person name="Otillar R."/>
            <person name="Spatafora J.W."/>
            <person name="Yadav J.S."/>
            <person name="Aerts A."/>
            <person name="Benoit I."/>
            <person name="Boyd A."/>
            <person name="Carlson A."/>
            <person name="Copeland A."/>
            <person name="Coutinho P.M."/>
            <person name="de Vries R.P."/>
            <person name="Ferreira P."/>
            <person name="Findley K."/>
            <person name="Foster B."/>
            <person name="Gaskell J."/>
            <person name="Glotzer D."/>
            <person name="Gorecki P."/>
            <person name="Heitman J."/>
            <person name="Hesse C."/>
            <person name="Hori C."/>
            <person name="Igarashi K."/>
            <person name="Jurgens J.A."/>
            <person name="Kallen N."/>
            <person name="Kersten P."/>
            <person name="Kohler A."/>
            <person name="Kuees U."/>
            <person name="Kumar T.K.A."/>
            <person name="Kuo A."/>
            <person name="LaButti K."/>
            <person name="Larrondo L.F."/>
            <person name="Lindquist E."/>
            <person name="Ling A."/>
            <person name="Lombard V."/>
            <person name="Lucas S."/>
            <person name="Lundell T."/>
            <person name="Martin R."/>
            <person name="McLaughlin D.J."/>
            <person name="Morgenstern I."/>
            <person name="Morin E."/>
            <person name="Murat C."/>
            <person name="Nagy L.G."/>
            <person name="Nolan M."/>
            <person name="Ohm R.A."/>
            <person name="Patyshakuliyeva A."/>
            <person name="Rokas A."/>
            <person name="Ruiz-Duenas F.J."/>
            <person name="Sabat G."/>
            <person name="Salamov A."/>
            <person name="Samejima M."/>
            <person name="Schmutz J."/>
            <person name="Slot J.C."/>
            <person name="St John F."/>
            <person name="Stenlid J."/>
            <person name="Sun H."/>
            <person name="Sun S."/>
            <person name="Syed K."/>
            <person name="Tsang A."/>
            <person name="Wiebenga A."/>
            <person name="Young D."/>
            <person name="Pisabarro A."/>
            <person name="Eastwood D.C."/>
            <person name="Martin F."/>
            <person name="Cullen D."/>
            <person name="Grigoriev I.V."/>
            <person name="Hibbett D.S."/>
        </authorList>
    </citation>
    <scope>NUCLEOTIDE SEQUENCE [LARGE SCALE GENOMIC DNA]</scope>
    <source>
        <strain evidence="3">TFB10046</strain>
    </source>
</reference>
<gene>
    <name evidence="2" type="ORF">AURDEDRAFT_178690</name>
</gene>
<keyword evidence="3" id="KW-1185">Reference proteome</keyword>
<evidence type="ECO:0000313" key="3">
    <source>
        <dbReference type="Proteomes" id="UP000006514"/>
    </source>
</evidence>
<sequence>MSKANRQNRAGPPGADKNVPQHPAIPSNPGDGSADAPLVQSAANAAGAMQTAVEVSDDGATPRPAEVALETTTRAPHPTASPTTSEFDQAGFIPVPMQQNRKHKHPGTPSDRKVVEERHDVHAALRRESGSPTARLGGDGSRGKVHNELTGNIAALEPMMTGIADVQM</sequence>
<accession>J0WKH7</accession>
<dbReference type="Proteomes" id="UP000006514">
    <property type="component" value="Unassembled WGS sequence"/>
</dbReference>
<feature type="region of interest" description="Disordered" evidence="1">
    <location>
        <begin position="121"/>
        <end position="145"/>
    </location>
</feature>
<dbReference type="InParanoid" id="J0WKH7"/>